<reference evidence="8 9" key="1">
    <citation type="submission" date="2016-10" db="EMBL/GenBank/DDBJ databases">
        <authorList>
            <person name="de Groot N.N."/>
        </authorList>
    </citation>
    <scope>NUCLEOTIDE SEQUENCE [LARGE SCALE GENOMIC DNA]</scope>
    <source>
        <strain evidence="8 9">CPCC 201354</strain>
    </source>
</reference>
<dbReference type="FunFam" id="1.10.630.10:FF:000018">
    <property type="entry name" value="Cytochrome P450 monooxygenase"/>
    <property type="match status" value="1"/>
</dbReference>
<dbReference type="Gene3D" id="1.10.630.10">
    <property type="entry name" value="Cytochrome P450"/>
    <property type="match status" value="1"/>
</dbReference>
<dbReference type="OrthoDB" id="4133219at2"/>
<gene>
    <name evidence="8" type="ORF">SAMN05421505_11856</name>
</gene>
<keyword evidence="5 7" id="KW-0408">Iron</keyword>
<sequence length="410" mass="44142">MARTVPPIVLDPTGTDIQAEARRVRDAGAAPAVELPGGIPARAVTDYTLIRELASDPRVSKDARRHWPPYVAGEIPHDWPLHMWVSVNNMFTAYGDDHRRLRRLVAGAFTARRTEAMRPRVQAIADALLGDLAAAPYGHAVDLRERYAVALPANVISDLIGLPESARADVRRVVDSVFHTAASPQEVEATTIAGYALLHELVAAKRARPGDDLASDLIAARDRDGSRLSEQELVDTLFLMLAAGHETTVNLIDQATYALLTHPAQLALLRSGQASWADAVEEALRWQAPVANLPLRYAVEDITVGGTVIRRGEAIVLGLAAAGRDPAHHGPDPDAFDITRATRDRHLAFGHGVHHCLGAPLARMEGRTALEALFARFPDLALAGDGEPAPLASFIANGHHALPVRLTGPR</sequence>
<evidence type="ECO:0000256" key="6">
    <source>
        <dbReference type="ARBA" id="ARBA00023033"/>
    </source>
</evidence>
<dbReference type="InterPro" id="IPR001128">
    <property type="entry name" value="Cyt_P450"/>
</dbReference>
<accession>A0A1G8DHU5</accession>
<dbReference type="AlphaFoldDB" id="A0A1G8DHU5"/>
<dbReference type="GO" id="GO:0016705">
    <property type="term" value="F:oxidoreductase activity, acting on paired donors, with incorporation or reduction of molecular oxygen"/>
    <property type="evidence" value="ECO:0007669"/>
    <property type="project" value="InterPro"/>
</dbReference>
<evidence type="ECO:0000256" key="5">
    <source>
        <dbReference type="ARBA" id="ARBA00023004"/>
    </source>
</evidence>
<organism evidence="8 9">
    <name type="scientific">Sinosporangium album</name>
    <dbReference type="NCBI Taxonomy" id="504805"/>
    <lineage>
        <taxon>Bacteria</taxon>
        <taxon>Bacillati</taxon>
        <taxon>Actinomycetota</taxon>
        <taxon>Actinomycetes</taxon>
        <taxon>Streptosporangiales</taxon>
        <taxon>Streptosporangiaceae</taxon>
        <taxon>Sinosporangium</taxon>
    </lineage>
</organism>
<evidence type="ECO:0000256" key="1">
    <source>
        <dbReference type="ARBA" id="ARBA00010617"/>
    </source>
</evidence>
<dbReference type="InterPro" id="IPR017972">
    <property type="entry name" value="Cyt_P450_CS"/>
</dbReference>
<evidence type="ECO:0000256" key="3">
    <source>
        <dbReference type="ARBA" id="ARBA00022723"/>
    </source>
</evidence>
<dbReference type="InterPro" id="IPR002397">
    <property type="entry name" value="Cyt_P450_B"/>
</dbReference>
<dbReference type="EMBL" id="FNCN01000018">
    <property type="protein sequence ID" value="SDH57193.1"/>
    <property type="molecule type" value="Genomic_DNA"/>
</dbReference>
<keyword evidence="9" id="KW-1185">Reference proteome</keyword>
<comment type="similarity">
    <text evidence="1 7">Belongs to the cytochrome P450 family.</text>
</comment>
<dbReference type="PRINTS" id="PR00359">
    <property type="entry name" value="BP450"/>
</dbReference>
<dbReference type="SUPFAM" id="SSF48264">
    <property type="entry name" value="Cytochrome P450"/>
    <property type="match status" value="1"/>
</dbReference>
<proteinExistence type="inferred from homology"/>
<dbReference type="GO" id="GO:0020037">
    <property type="term" value="F:heme binding"/>
    <property type="evidence" value="ECO:0007669"/>
    <property type="project" value="InterPro"/>
</dbReference>
<dbReference type="InterPro" id="IPR036396">
    <property type="entry name" value="Cyt_P450_sf"/>
</dbReference>
<dbReference type="GO" id="GO:0005506">
    <property type="term" value="F:iron ion binding"/>
    <property type="evidence" value="ECO:0007669"/>
    <property type="project" value="InterPro"/>
</dbReference>
<keyword evidence="2 7" id="KW-0349">Heme</keyword>
<dbReference type="STRING" id="504805.SAMN05421505_11856"/>
<dbReference type="RefSeq" id="WP_093171826.1">
    <property type="nucleotide sequence ID" value="NZ_FNCN01000018.1"/>
</dbReference>
<dbReference type="GO" id="GO:0004497">
    <property type="term" value="F:monooxygenase activity"/>
    <property type="evidence" value="ECO:0007669"/>
    <property type="project" value="UniProtKB-KW"/>
</dbReference>
<keyword evidence="6 7" id="KW-0503">Monooxygenase</keyword>
<name>A0A1G8DHU5_9ACTN</name>
<dbReference type="PROSITE" id="PS00086">
    <property type="entry name" value="CYTOCHROME_P450"/>
    <property type="match status" value="1"/>
</dbReference>
<protein>
    <submittedName>
        <fullName evidence="8">Cytochrome P450</fullName>
    </submittedName>
</protein>
<evidence type="ECO:0000313" key="9">
    <source>
        <dbReference type="Proteomes" id="UP000198923"/>
    </source>
</evidence>
<dbReference type="Pfam" id="PF00067">
    <property type="entry name" value="p450"/>
    <property type="match status" value="2"/>
</dbReference>
<dbReference type="PANTHER" id="PTHR46696:SF1">
    <property type="entry name" value="CYTOCHROME P450 YJIB-RELATED"/>
    <property type="match status" value="1"/>
</dbReference>
<evidence type="ECO:0000256" key="2">
    <source>
        <dbReference type="ARBA" id="ARBA00022617"/>
    </source>
</evidence>
<keyword evidence="4 7" id="KW-0560">Oxidoreductase</keyword>
<dbReference type="CDD" id="cd11029">
    <property type="entry name" value="CYP107-like"/>
    <property type="match status" value="1"/>
</dbReference>
<evidence type="ECO:0000313" key="8">
    <source>
        <dbReference type="EMBL" id="SDH57193.1"/>
    </source>
</evidence>
<keyword evidence="3 7" id="KW-0479">Metal-binding</keyword>
<dbReference type="PANTHER" id="PTHR46696">
    <property type="entry name" value="P450, PUTATIVE (EUROFUNG)-RELATED"/>
    <property type="match status" value="1"/>
</dbReference>
<evidence type="ECO:0000256" key="4">
    <source>
        <dbReference type="ARBA" id="ARBA00023002"/>
    </source>
</evidence>
<dbReference type="Proteomes" id="UP000198923">
    <property type="component" value="Unassembled WGS sequence"/>
</dbReference>
<evidence type="ECO:0000256" key="7">
    <source>
        <dbReference type="RuleBase" id="RU000461"/>
    </source>
</evidence>